<dbReference type="Proteomes" id="UP000660024">
    <property type="component" value="Unassembled WGS sequence"/>
</dbReference>
<dbReference type="Pfam" id="PF08811">
    <property type="entry name" value="DUF1800"/>
    <property type="match status" value="1"/>
</dbReference>
<evidence type="ECO:0000256" key="1">
    <source>
        <dbReference type="SAM" id="MobiDB-lite"/>
    </source>
</evidence>
<dbReference type="InterPro" id="IPR014917">
    <property type="entry name" value="DUF1800"/>
</dbReference>
<gene>
    <name evidence="3" type="ORF">I5M32_12200</name>
</gene>
<organism evidence="3 4">
    <name type="scientific">Pedobacter segetis</name>
    <dbReference type="NCBI Taxonomy" id="2793069"/>
    <lineage>
        <taxon>Bacteria</taxon>
        <taxon>Pseudomonadati</taxon>
        <taxon>Bacteroidota</taxon>
        <taxon>Sphingobacteriia</taxon>
        <taxon>Sphingobacteriales</taxon>
        <taxon>Sphingobacteriaceae</taxon>
        <taxon>Pedobacter</taxon>
    </lineage>
</organism>
<evidence type="ECO:0000313" key="4">
    <source>
        <dbReference type="Proteomes" id="UP000660024"/>
    </source>
</evidence>
<protein>
    <submittedName>
        <fullName evidence="3">DUF1800 domain-containing protein</fullName>
    </submittedName>
</protein>
<feature type="region of interest" description="Disordered" evidence="1">
    <location>
        <begin position="580"/>
        <end position="616"/>
    </location>
</feature>
<feature type="transmembrane region" description="Helical" evidence="2">
    <location>
        <begin position="7"/>
        <end position="27"/>
    </location>
</feature>
<evidence type="ECO:0000313" key="3">
    <source>
        <dbReference type="EMBL" id="MBK0383721.1"/>
    </source>
</evidence>
<dbReference type="RefSeq" id="WP_200586744.1">
    <property type="nucleotide sequence ID" value="NZ_JAEHFY010000017.1"/>
</dbReference>
<evidence type="ECO:0000256" key="2">
    <source>
        <dbReference type="SAM" id="Phobius"/>
    </source>
</evidence>
<name>A0ABS1BLV3_9SPHI</name>
<proteinExistence type="predicted"/>
<dbReference type="EMBL" id="JAEHFY010000017">
    <property type="protein sequence ID" value="MBK0383721.1"/>
    <property type="molecule type" value="Genomic_DNA"/>
</dbReference>
<reference evidence="3 4" key="1">
    <citation type="submission" date="2020-12" db="EMBL/GenBank/DDBJ databases">
        <title>Bacterial novel species Pedobacter sp. SD-b isolated from soil.</title>
        <authorList>
            <person name="Jung H.-Y."/>
        </authorList>
    </citation>
    <scope>NUCLEOTIDE SEQUENCE [LARGE SCALE GENOMIC DNA]</scope>
    <source>
        <strain evidence="3 4">SD-b</strain>
    </source>
</reference>
<keyword evidence="2" id="KW-0812">Transmembrane</keyword>
<sequence length="648" mass="73196">MKALLKYFYIPFLVLAGVLFFSSFLSFKNDNLTSAYKKAGLTDREAALHLINRFTFGARPEDIDNALKMGLSNWLNQQLKGKTEDKELNDRLKSYDAINLSNQEVAEKFPKGAKILRMAIKDGFIDKDSVNKGDKKDYREKLKGYMINKGYKPQQELYRQFISQKILRAAYSNNQLREVLTDFWFNHFNVSLTKNDCAMYVPAYERDVIRPNVFGRFDKLLIATAKSPAMLFYLDNFSSQASESEQQKNRLDMMGNRIGNDRAKALAFQKIKNAKKSQGLNENYAREVMELHTLGVDGGYTQTDVTQAARVLTGWTINPFDEYGQGEAFQKTINKYGKENLIRKGFVFDGDFLFAATRHDTGDKVVLGKKFSNNGYQEGLDLLEMLAHSPSTAKFISTKIAVRFVSDNPPKSLIDKMSKTFLNKDGNITDVLLTMVESPEFWSKDALREKTKSPFELAISAVRCLNADLAQPYQLYGWINKMGQKIYYYQAPTGFPDKGQYWINTGALLNRMNFGLALAAQKIPGIKINLAALNNNHEPESSEAALKTYGKIIMPERNLEGTIKRLTPLLTDPELVDKVNNAASKSPTPTSVSETDDNMMMSDDQSAVKPKSNNKKYGYMGKEKSFGDNSMLAQVVGVIIGSPEFQKR</sequence>
<keyword evidence="4" id="KW-1185">Reference proteome</keyword>
<accession>A0ABS1BLV3</accession>
<keyword evidence="2" id="KW-0472">Membrane</keyword>
<comment type="caution">
    <text evidence="3">The sequence shown here is derived from an EMBL/GenBank/DDBJ whole genome shotgun (WGS) entry which is preliminary data.</text>
</comment>
<feature type="compositionally biased region" description="Polar residues" evidence="1">
    <location>
        <begin position="581"/>
        <end position="593"/>
    </location>
</feature>
<keyword evidence="2" id="KW-1133">Transmembrane helix</keyword>